<accession>A0A560FSU4</accession>
<dbReference type="SUPFAM" id="SSF47598">
    <property type="entry name" value="Ribbon-helix-helix"/>
    <property type="match status" value="1"/>
</dbReference>
<dbReference type="CDD" id="cd22233">
    <property type="entry name" value="RHH_CopAso-like"/>
    <property type="match status" value="1"/>
</dbReference>
<gene>
    <name evidence="1" type="ORF">FBZ89_101334</name>
</gene>
<comment type="caution">
    <text evidence="1">The sequence shown here is derived from an EMBL/GenBank/DDBJ whole genome shotgun (WGS) entry which is preliminary data.</text>
</comment>
<protein>
    <submittedName>
        <fullName evidence="1">Putative transcriptional regulator</fullName>
    </submittedName>
</protein>
<dbReference type="InterPro" id="IPR010985">
    <property type="entry name" value="Ribbon_hlx_hlx"/>
</dbReference>
<proteinExistence type="predicted"/>
<dbReference type="GO" id="GO:0006355">
    <property type="term" value="P:regulation of DNA-templated transcription"/>
    <property type="evidence" value="ECO:0007669"/>
    <property type="project" value="InterPro"/>
</dbReference>
<dbReference type="PANTHER" id="PTHR40688">
    <property type="match status" value="1"/>
</dbReference>
<reference evidence="1 2" key="1">
    <citation type="submission" date="2019-06" db="EMBL/GenBank/DDBJ databases">
        <title>Genomic Encyclopedia of Type Strains, Phase IV (KMG-V): Genome sequencing to study the core and pangenomes of soil and plant-associated prokaryotes.</title>
        <authorList>
            <person name="Whitman W."/>
        </authorList>
    </citation>
    <scope>NUCLEOTIDE SEQUENCE [LARGE SCALE GENOMIC DNA]</scope>
    <source>
        <strain evidence="1 2">BR 11880</strain>
    </source>
</reference>
<evidence type="ECO:0000313" key="1">
    <source>
        <dbReference type="EMBL" id="TWB24708.1"/>
    </source>
</evidence>
<dbReference type="AlphaFoldDB" id="A0A560FSU4"/>
<dbReference type="OrthoDB" id="7359471at2"/>
<organism evidence="1 2">
    <name type="scientific">Nitrospirillum amazonense</name>
    <dbReference type="NCBI Taxonomy" id="28077"/>
    <lineage>
        <taxon>Bacteria</taxon>
        <taxon>Pseudomonadati</taxon>
        <taxon>Pseudomonadota</taxon>
        <taxon>Alphaproteobacteria</taxon>
        <taxon>Rhodospirillales</taxon>
        <taxon>Azospirillaceae</taxon>
        <taxon>Nitrospirillum</taxon>
    </lineage>
</organism>
<dbReference type="PANTHER" id="PTHR40688:SF2">
    <property type="entry name" value="RIBBON-HELIX-HELIX PROTEIN COPG DOMAIN-CONTAINING PROTEIN"/>
    <property type="match status" value="1"/>
</dbReference>
<dbReference type="InterPro" id="IPR052991">
    <property type="entry name" value="Non-func_TypeII_TA_Antitoxin"/>
</dbReference>
<dbReference type="EMBL" id="VITN01000001">
    <property type="protein sequence ID" value="TWB24708.1"/>
    <property type="molecule type" value="Genomic_DNA"/>
</dbReference>
<sequence>MSNSTTLTVRLKPEVKDQLAALSVQTNRTRSYLAAEAIADYVAREIALVEGVQRGLADIEAGRLIPHDQAMDELDAAIEEVARSRG</sequence>
<name>A0A560FSU4_9PROT</name>
<dbReference type="RefSeq" id="WP_145748287.1">
    <property type="nucleotide sequence ID" value="NZ_VITN01000001.1"/>
</dbReference>
<evidence type="ECO:0000313" key="2">
    <source>
        <dbReference type="Proteomes" id="UP000319859"/>
    </source>
</evidence>
<dbReference type="Proteomes" id="UP000319859">
    <property type="component" value="Unassembled WGS sequence"/>
</dbReference>